<dbReference type="SMART" id="SM00173">
    <property type="entry name" value="RAS"/>
    <property type="match status" value="1"/>
</dbReference>
<dbReference type="GO" id="GO:0005525">
    <property type="term" value="F:GTP binding"/>
    <property type="evidence" value="ECO:0007669"/>
    <property type="project" value="UniProtKB-KW"/>
</dbReference>
<evidence type="ECO:0000313" key="4">
    <source>
        <dbReference type="EMBL" id="GFN81559.1"/>
    </source>
</evidence>
<dbReference type="SUPFAM" id="SSF52540">
    <property type="entry name" value="P-loop containing nucleoside triphosphate hydrolases"/>
    <property type="match status" value="1"/>
</dbReference>
<dbReference type="InterPro" id="IPR005225">
    <property type="entry name" value="Small_GTP-bd"/>
</dbReference>
<feature type="region of interest" description="Disordered" evidence="3">
    <location>
        <begin position="165"/>
        <end position="185"/>
    </location>
</feature>
<reference evidence="4 5" key="1">
    <citation type="journal article" date="2021" name="Elife">
        <title>Chloroplast acquisition without the gene transfer in kleptoplastic sea slugs, Plakobranchus ocellatus.</title>
        <authorList>
            <person name="Maeda T."/>
            <person name="Takahashi S."/>
            <person name="Yoshida T."/>
            <person name="Shimamura S."/>
            <person name="Takaki Y."/>
            <person name="Nagai Y."/>
            <person name="Toyoda A."/>
            <person name="Suzuki Y."/>
            <person name="Arimoto A."/>
            <person name="Ishii H."/>
            <person name="Satoh N."/>
            <person name="Nishiyama T."/>
            <person name="Hasebe M."/>
            <person name="Maruyama T."/>
            <person name="Minagawa J."/>
            <person name="Obokata J."/>
            <person name="Shigenobu S."/>
        </authorList>
    </citation>
    <scope>NUCLEOTIDE SEQUENCE [LARGE SCALE GENOMIC DNA]</scope>
</reference>
<dbReference type="GO" id="GO:0003924">
    <property type="term" value="F:GTPase activity"/>
    <property type="evidence" value="ECO:0007669"/>
    <property type="project" value="InterPro"/>
</dbReference>
<dbReference type="FunFam" id="3.40.50.300:FF:001447">
    <property type="entry name" value="Ras-related protein Rab-1B"/>
    <property type="match status" value="1"/>
</dbReference>
<keyword evidence="1" id="KW-0547">Nucleotide-binding</keyword>
<accession>A0AAV3YET1</accession>
<dbReference type="Proteomes" id="UP000735302">
    <property type="component" value="Unassembled WGS sequence"/>
</dbReference>
<evidence type="ECO:0000256" key="1">
    <source>
        <dbReference type="ARBA" id="ARBA00022741"/>
    </source>
</evidence>
<dbReference type="Gene3D" id="3.40.50.300">
    <property type="entry name" value="P-loop containing nucleotide triphosphate hydrolases"/>
    <property type="match status" value="1"/>
</dbReference>
<organism evidence="4 5">
    <name type="scientific">Plakobranchus ocellatus</name>
    <dbReference type="NCBI Taxonomy" id="259542"/>
    <lineage>
        <taxon>Eukaryota</taxon>
        <taxon>Metazoa</taxon>
        <taxon>Spiralia</taxon>
        <taxon>Lophotrochozoa</taxon>
        <taxon>Mollusca</taxon>
        <taxon>Gastropoda</taxon>
        <taxon>Heterobranchia</taxon>
        <taxon>Euthyneura</taxon>
        <taxon>Panpulmonata</taxon>
        <taxon>Sacoglossa</taxon>
        <taxon>Placobranchoidea</taxon>
        <taxon>Plakobranchidae</taxon>
        <taxon>Plakobranchus</taxon>
    </lineage>
</organism>
<dbReference type="InterPro" id="IPR001806">
    <property type="entry name" value="Small_GTPase"/>
</dbReference>
<protein>
    <submittedName>
        <fullName evidence="4">Ras-related protein rab-1a</fullName>
    </submittedName>
</protein>
<keyword evidence="5" id="KW-1185">Reference proteome</keyword>
<dbReference type="PROSITE" id="PS51419">
    <property type="entry name" value="RAB"/>
    <property type="match status" value="1"/>
</dbReference>
<evidence type="ECO:0000313" key="5">
    <source>
        <dbReference type="Proteomes" id="UP000735302"/>
    </source>
</evidence>
<evidence type="ECO:0000256" key="3">
    <source>
        <dbReference type="SAM" id="MobiDB-lite"/>
    </source>
</evidence>
<dbReference type="InterPro" id="IPR027417">
    <property type="entry name" value="P-loop_NTPase"/>
</dbReference>
<sequence length="211" mass="23285">MGDFNAKVGEGREENIVGPHGLGTRNLRGEKIKTEEVSGARIKLQMWDTAGQDRFRSVASNFYRCANAIVIVFDVRSARSFAEVEGWVAEARRYGPPGCHCLLIGNKVDTNEKEENDLSQRQVTEAEASLLAERLAMSYLETSAKTGRNVQEAFTSLAKQFVHKRREENGGEDPLPLMPGSNNLSRQKGIVLDGSSKPLDSSASNYCCPIY</sequence>
<dbReference type="SMART" id="SM00175">
    <property type="entry name" value="RAB"/>
    <property type="match status" value="1"/>
</dbReference>
<dbReference type="Pfam" id="PF00071">
    <property type="entry name" value="Ras"/>
    <property type="match status" value="1"/>
</dbReference>
<dbReference type="PANTHER" id="PTHR47977">
    <property type="entry name" value="RAS-RELATED PROTEIN RAB"/>
    <property type="match status" value="1"/>
</dbReference>
<name>A0AAV3YET1_9GAST</name>
<dbReference type="AlphaFoldDB" id="A0AAV3YET1"/>
<gene>
    <name evidence="4" type="ORF">PoB_000806500</name>
</gene>
<dbReference type="SMART" id="SM00174">
    <property type="entry name" value="RHO"/>
    <property type="match status" value="1"/>
</dbReference>
<dbReference type="InterPro" id="IPR050227">
    <property type="entry name" value="Rab"/>
</dbReference>
<dbReference type="PRINTS" id="PR00449">
    <property type="entry name" value="RASTRNSFRMNG"/>
</dbReference>
<comment type="caution">
    <text evidence="4">The sequence shown here is derived from an EMBL/GenBank/DDBJ whole genome shotgun (WGS) entry which is preliminary data.</text>
</comment>
<dbReference type="NCBIfam" id="TIGR00231">
    <property type="entry name" value="small_GTP"/>
    <property type="match status" value="1"/>
</dbReference>
<dbReference type="PROSITE" id="PS51421">
    <property type="entry name" value="RAS"/>
    <property type="match status" value="1"/>
</dbReference>
<keyword evidence="2" id="KW-0342">GTP-binding</keyword>
<proteinExistence type="predicted"/>
<dbReference type="CDD" id="cd00154">
    <property type="entry name" value="Rab"/>
    <property type="match status" value="1"/>
</dbReference>
<dbReference type="EMBL" id="BLXT01000945">
    <property type="protein sequence ID" value="GFN81559.1"/>
    <property type="molecule type" value="Genomic_DNA"/>
</dbReference>
<evidence type="ECO:0000256" key="2">
    <source>
        <dbReference type="ARBA" id="ARBA00023134"/>
    </source>
</evidence>